<evidence type="ECO:0000313" key="2">
    <source>
        <dbReference type="Proteomes" id="UP001138500"/>
    </source>
</evidence>
<sequence>MHFKVGTGLARSAGRGLRADLKSAYFGDGFWTSTSWREESMVRPIAAGGFAAVENSTGCVLSGDALVLYRLLPWLLRPWLRLRRLETAE</sequence>
<dbReference type="EMBL" id="RIBY02002545">
    <property type="protein sequence ID" value="KAH9809763.1"/>
    <property type="molecule type" value="Genomic_DNA"/>
</dbReference>
<protein>
    <submittedName>
        <fullName evidence="1">Uncharacterized protein</fullName>
    </submittedName>
</protein>
<proteinExistence type="predicted"/>
<reference evidence="1 2" key="2">
    <citation type="journal article" date="2021" name="Curr. Genet.">
        <title>Genetic response to nitrogen starvation in the aggressive Eucalyptus foliar pathogen Teratosphaeria destructans.</title>
        <authorList>
            <person name="Havenga M."/>
            <person name="Wingfield B.D."/>
            <person name="Wingfield M.J."/>
            <person name="Dreyer L.L."/>
            <person name="Roets F."/>
            <person name="Aylward J."/>
        </authorList>
    </citation>
    <scope>NUCLEOTIDE SEQUENCE [LARGE SCALE GENOMIC DNA]</scope>
    <source>
        <strain evidence="1">CMW44962</strain>
    </source>
</reference>
<evidence type="ECO:0000313" key="1">
    <source>
        <dbReference type="EMBL" id="KAH9809763.1"/>
    </source>
</evidence>
<gene>
    <name evidence="1" type="ORF">Tdes44962_MAKER06097</name>
</gene>
<name>A0A9W7VXS4_9PEZI</name>
<dbReference type="AlphaFoldDB" id="A0A9W7VXS4"/>
<reference evidence="1 2" key="1">
    <citation type="journal article" date="2018" name="IMA Fungus">
        <title>IMA Genome-F 10: Nine draft genome sequences of Claviceps purpurea s.lat., including C. arundinis, C. humidiphila, and C. cf. spartinae, pseudomolecules for the pitch canker pathogen Fusarium circinatum, draft genome of Davidsoniella eucalypti, Grosmannia galeiformis, Quambalaria eucalypti, and Teratosphaeria destructans.</title>
        <authorList>
            <person name="Wingfield B.D."/>
            <person name="Liu M."/>
            <person name="Nguyen H.D."/>
            <person name="Lane F.A."/>
            <person name="Morgan S.W."/>
            <person name="De Vos L."/>
            <person name="Wilken P.M."/>
            <person name="Duong T.A."/>
            <person name="Aylward J."/>
            <person name="Coetzee M.P."/>
            <person name="Dadej K."/>
            <person name="De Beer Z.W."/>
            <person name="Findlay W."/>
            <person name="Havenga M."/>
            <person name="Kolarik M."/>
            <person name="Menzies J.G."/>
            <person name="Naidoo K."/>
            <person name="Pochopski O."/>
            <person name="Shoukouhi P."/>
            <person name="Santana Q.C."/>
            <person name="Seifert K.A."/>
            <person name="Soal N."/>
            <person name="Steenkamp E.T."/>
            <person name="Tatham C.T."/>
            <person name="van der Nest M.A."/>
            <person name="Wingfield M.J."/>
        </authorList>
    </citation>
    <scope>NUCLEOTIDE SEQUENCE [LARGE SCALE GENOMIC DNA]</scope>
    <source>
        <strain evidence="1">CMW44962</strain>
    </source>
</reference>
<organism evidence="1 2">
    <name type="scientific">Teratosphaeria destructans</name>
    <dbReference type="NCBI Taxonomy" id="418781"/>
    <lineage>
        <taxon>Eukaryota</taxon>
        <taxon>Fungi</taxon>
        <taxon>Dikarya</taxon>
        <taxon>Ascomycota</taxon>
        <taxon>Pezizomycotina</taxon>
        <taxon>Dothideomycetes</taxon>
        <taxon>Dothideomycetidae</taxon>
        <taxon>Mycosphaerellales</taxon>
        <taxon>Teratosphaeriaceae</taxon>
        <taxon>Teratosphaeria</taxon>
    </lineage>
</organism>
<keyword evidence="2" id="KW-1185">Reference proteome</keyword>
<comment type="caution">
    <text evidence="1">The sequence shown here is derived from an EMBL/GenBank/DDBJ whole genome shotgun (WGS) entry which is preliminary data.</text>
</comment>
<accession>A0A9W7VXS4</accession>
<dbReference type="Proteomes" id="UP001138500">
    <property type="component" value="Unassembled WGS sequence"/>
</dbReference>